<gene>
    <name evidence="2" type="ORF">G2W53_001216</name>
</gene>
<protein>
    <submittedName>
        <fullName evidence="2">Uncharacterized protein</fullName>
    </submittedName>
</protein>
<dbReference type="EMBL" id="JAAIUW010000001">
    <property type="protein sequence ID" value="KAF7844311.1"/>
    <property type="molecule type" value="Genomic_DNA"/>
</dbReference>
<evidence type="ECO:0000313" key="3">
    <source>
        <dbReference type="Proteomes" id="UP000634136"/>
    </source>
</evidence>
<dbReference type="Proteomes" id="UP000634136">
    <property type="component" value="Unassembled WGS sequence"/>
</dbReference>
<keyword evidence="3" id="KW-1185">Reference proteome</keyword>
<organism evidence="2 3">
    <name type="scientific">Senna tora</name>
    <dbReference type="NCBI Taxonomy" id="362788"/>
    <lineage>
        <taxon>Eukaryota</taxon>
        <taxon>Viridiplantae</taxon>
        <taxon>Streptophyta</taxon>
        <taxon>Embryophyta</taxon>
        <taxon>Tracheophyta</taxon>
        <taxon>Spermatophyta</taxon>
        <taxon>Magnoliopsida</taxon>
        <taxon>eudicotyledons</taxon>
        <taxon>Gunneridae</taxon>
        <taxon>Pentapetalae</taxon>
        <taxon>rosids</taxon>
        <taxon>fabids</taxon>
        <taxon>Fabales</taxon>
        <taxon>Fabaceae</taxon>
        <taxon>Caesalpinioideae</taxon>
        <taxon>Cassia clade</taxon>
        <taxon>Senna</taxon>
    </lineage>
</organism>
<accession>A0A834XI61</accession>
<evidence type="ECO:0000256" key="1">
    <source>
        <dbReference type="SAM" id="MobiDB-lite"/>
    </source>
</evidence>
<reference evidence="2" key="1">
    <citation type="submission" date="2020-09" db="EMBL/GenBank/DDBJ databases">
        <title>Genome-Enabled Discovery of Anthraquinone Biosynthesis in Senna tora.</title>
        <authorList>
            <person name="Kang S.-H."/>
            <person name="Pandey R.P."/>
            <person name="Lee C.-M."/>
            <person name="Sim J.-S."/>
            <person name="Jeong J.-T."/>
            <person name="Choi B.-S."/>
            <person name="Jung M."/>
            <person name="Ginzburg D."/>
            <person name="Zhao K."/>
            <person name="Won S.Y."/>
            <person name="Oh T.-J."/>
            <person name="Yu Y."/>
            <person name="Kim N.-H."/>
            <person name="Lee O.R."/>
            <person name="Lee T.-H."/>
            <person name="Bashyal P."/>
            <person name="Kim T.-S."/>
            <person name="Lee W.-H."/>
            <person name="Kawkins C."/>
            <person name="Kim C.-K."/>
            <person name="Kim J.S."/>
            <person name="Ahn B.O."/>
            <person name="Rhee S.Y."/>
            <person name="Sohng J.K."/>
        </authorList>
    </citation>
    <scope>NUCLEOTIDE SEQUENCE</scope>
    <source>
        <tissue evidence="2">Leaf</tissue>
    </source>
</reference>
<comment type="caution">
    <text evidence="2">The sequence shown here is derived from an EMBL/GenBank/DDBJ whole genome shotgun (WGS) entry which is preliminary data.</text>
</comment>
<name>A0A834XI61_9FABA</name>
<feature type="region of interest" description="Disordered" evidence="1">
    <location>
        <begin position="1"/>
        <end position="25"/>
    </location>
</feature>
<sequence>MEKDRTHFAAPASGWLSKIENHDDR</sequence>
<proteinExistence type="predicted"/>
<evidence type="ECO:0000313" key="2">
    <source>
        <dbReference type="EMBL" id="KAF7844311.1"/>
    </source>
</evidence>
<dbReference type="AlphaFoldDB" id="A0A834XI61"/>